<evidence type="ECO:0000256" key="6">
    <source>
        <dbReference type="ARBA" id="ARBA00023157"/>
    </source>
</evidence>
<comment type="function">
    <text evidence="1">Thiol-specific peroxidase that catalyzes the reduction of hydrogen peroxide and organic hydroperoxides to water and alcohols, respectively. Plays a role in cell protection against oxidative stress by detoxifying peroxides and as sensor of hydrogen peroxide-mediated signaling events.</text>
</comment>
<evidence type="ECO:0000256" key="5">
    <source>
        <dbReference type="ARBA" id="ARBA00023002"/>
    </source>
</evidence>
<evidence type="ECO:0000256" key="11">
    <source>
        <dbReference type="ARBA" id="ARBA00049091"/>
    </source>
</evidence>
<accession>A0A6B2QV03</accession>
<dbReference type="InterPro" id="IPR013766">
    <property type="entry name" value="Thioredoxin_domain"/>
</dbReference>
<dbReference type="EMBL" id="JAAGRN010000001">
    <property type="protein sequence ID" value="NDY81922.1"/>
    <property type="molecule type" value="Genomic_DNA"/>
</dbReference>
<evidence type="ECO:0000259" key="12">
    <source>
        <dbReference type="PROSITE" id="PS51352"/>
    </source>
</evidence>
<evidence type="ECO:0000256" key="3">
    <source>
        <dbReference type="ARBA" id="ARBA00022559"/>
    </source>
</evidence>
<evidence type="ECO:0000256" key="2">
    <source>
        <dbReference type="ARBA" id="ARBA00013017"/>
    </source>
</evidence>
<evidence type="ECO:0000256" key="10">
    <source>
        <dbReference type="ARBA" id="ARBA00042639"/>
    </source>
</evidence>
<dbReference type="InterPro" id="IPR036249">
    <property type="entry name" value="Thioredoxin-like_sf"/>
</dbReference>
<keyword evidence="6" id="KW-1015">Disulfide bond</keyword>
<keyword evidence="7" id="KW-0676">Redox-active center</keyword>
<reference evidence="13" key="1">
    <citation type="submission" date="2020-02" db="EMBL/GenBank/DDBJ databases">
        <authorList>
            <person name="Chen W.-M."/>
        </authorList>
    </citation>
    <scope>NUCLEOTIDE SEQUENCE</scope>
    <source>
        <strain evidence="13">NBD-18</strain>
    </source>
</reference>
<gene>
    <name evidence="13" type="ORF">G3I67_01640</name>
</gene>
<dbReference type="PROSITE" id="PS51352">
    <property type="entry name" value="THIOREDOXIN_2"/>
    <property type="match status" value="1"/>
</dbReference>
<dbReference type="GO" id="GO:0045454">
    <property type="term" value="P:cell redox homeostasis"/>
    <property type="evidence" value="ECO:0007669"/>
    <property type="project" value="TreeGrafter"/>
</dbReference>
<dbReference type="AlphaFoldDB" id="A0A6B2QV03"/>
<dbReference type="SUPFAM" id="SSF52833">
    <property type="entry name" value="Thioredoxin-like"/>
    <property type="match status" value="1"/>
</dbReference>
<keyword evidence="3" id="KW-0575">Peroxidase</keyword>
<evidence type="ECO:0000313" key="13">
    <source>
        <dbReference type="EMBL" id="NDY81922.1"/>
    </source>
</evidence>
<organism evidence="13">
    <name type="scientific">Sheuella amnicola</name>
    <dbReference type="NCBI Taxonomy" id="2707330"/>
    <lineage>
        <taxon>Bacteria</taxon>
        <taxon>Pseudomonadati</taxon>
        <taxon>Pseudomonadota</taxon>
        <taxon>Betaproteobacteria</taxon>
        <taxon>Burkholderiales</taxon>
        <taxon>Alcaligenaceae</taxon>
        <taxon>Sheuella</taxon>
    </lineage>
</organism>
<dbReference type="Gene3D" id="3.40.30.10">
    <property type="entry name" value="Glutaredoxin"/>
    <property type="match status" value="1"/>
</dbReference>
<sequence>MFLHMFAVGANAQLSVGATAPMFTTSAALAGQTFKFSLSEALVKGPAVVYFYPKAFTTGCTIEANLFAEASDKFARLHTTVVGVSADDIDTLLKFSTGPCGGKFAVASDQDLKIIQAYRAALKVRPDMADRISYVITPDRKILSVISSANPDQHVNQSLQAIKAWGDRSIKN</sequence>
<dbReference type="PANTHER" id="PTHR42801">
    <property type="entry name" value="THIOREDOXIN-DEPENDENT PEROXIDE REDUCTASE"/>
    <property type="match status" value="1"/>
</dbReference>
<evidence type="ECO:0000256" key="1">
    <source>
        <dbReference type="ARBA" id="ARBA00003330"/>
    </source>
</evidence>
<dbReference type="InterPro" id="IPR050924">
    <property type="entry name" value="Peroxiredoxin_BCP/PrxQ"/>
</dbReference>
<evidence type="ECO:0000256" key="4">
    <source>
        <dbReference type="ARBA" id="ARBA00022862"/>
    </source>
</evidence>
<protein>
    <recommendedName>
        <fullName evidence="2">thioredoxin-dependent peroxiredoxin</fullName>
        <ecNumber evidence="2">1.11.1.24</ecNumber>
    </recommendedName>
    <alternativeName>
        <fullName evidence="8">Thioredoxin peroxidase</fullName>
    </alternativeName>
    <alternativeName>
        <fullName evidence="10">Thioredoxin-dependent peroxiredoxin Bcp</fullName>
    </alternativeName>
</protein>
<comment type="caution">
    <text evidence="13">The sequence shown here is derived from an EMBL/GenBank/DDBJ whole genome shotgun (WGS) entry which is preliminary data.</text>
</comment>
<proteinExistence type="inferred from homology"/>
<keyword evidence="5" id="KW-0560">Oxidoreductase</keyword>
<evidence type="ECO:0000256" key="9">
    <source>
        <dbReference type="ARBA" id="ARBA00038489"/>
    </source>
</evidence>
<dbReference type="GO" id="GO:0008379">
    <property type="term" value="F:thioredoxin peroxidase activity"/>
    <property type="evidence" value="ECO:0007669"/>
    <property type="project" value="TreeGrafter"/>
</dbReference>
<dbReference type="Pfam" id="PF00578">
    <property type="entry name" value="AhpC-TSA"/>
    <property type="match status" value="1"/>
</dbReference>
<dbReference type="EC" id="1.11.1.24" evidence="2"/>
<evidence type="ECO:0000256" key="7">
    <source>
        <dbReference type="ARBA" id="ARBA00023284"/>
    </source>
</evidence>
<comment type="similarity">
    <text evidence="9">Belongs to the peroxiredoxin family. BCP/PrxQ subfamily.</text>
</comment>
<name>A0A6B2QV03_9BURK</name>
<dbReference type="GO" id="GO:0034599">
    <property type="term" value="P:cellular response to oxidative stress"/>
    <property type="evidence" value="ECO:0007669"/>
    <property type="project" value="TreeGrafter"/>
</dbReference>
<evidence type="ECO:0000256" key="8">
    <source>
        <dbReference type="ARBA" id="ARBA00032824"/>
    </source>
</evidence>
<comment type="catalytic activity">
    <reaction evidence="11">
        <text>a hydroperoxide + [thioredoxin]-dithiol = an alcohol + [thioredoxin]-disulfide + H2O</text>
        <dbReference type="Rhea" id="RHEA:62620"/>
        <dbReference type="Rhea" id="RHEA-COMP:10698"/>
        <dbReference type="Rhea" id="RHEA-COMP:10700"/>
        <dbReference type="ChEBI" id="CHEBI:15377"/>
        <dbReference type="ChEBI" id="CHEBI:29950"/>
        <dbReference type="ChEBI" id="CHEBI:30879"/>
        <dbReference type="ChEBI" id="CHEBI:35924"/>
        <dbReference type="ChEBI" id="CHEBI:50058"/>
        <dbReference type="EC" id="1.11.1.24"/>
    </reaction>
</comment>
<dbReference type="InterPro" id="IPR000866">
    <property type="entry name" value="AhpC/TSA"/>
</dbReference>
<keyword evidence="4" id="KW-0049">Antioxidant</keyword>
<feature type="domain" description="Thioredoxin" evidence="12">
    <location>
        <begin position="14"/>
        <end position="164"/>
    </location>
</feature>
<dbReference type="GO" id="GO:0005737">
    <property type="term" value="C:cytoplasm"/>
    <property type="evidence" value="ECO:0007669"/>
    <property type="project" value="TreeGrafter"/>
</dbReference>
<dbReference type="CDD" id="cd03017">
    <property type="entry name" value="PRX_BCP"/>
    <property type="match status" value="1"/>
</dbReference>
<dbReference type="PANTHER" id="PTHR42801:SF4">
    <property type="entry name" value="AHPC_TSA FAMILY PROTEIN"/>
    <property type="match status" value="1"/>
</dbReference>